<proteinExistence type="predicted"/>
<reference evidence="3 4" key="1">
    <citation type="submission" date="2018-06" db="EMBL/GenBank/DDBJ databases">
        <authorList>
            <person name="Tortosa P."/>
        </authorList>
    </citation>
    <scope>NUCLEOTIDE SEQUENCE [LARGE SCALE GENOMIC DNA]</scope>
    <source>
        <strain evidence="3 4">MDI222</strain>
    </source>
</reference>
<evidence type="ECO:0000313" key="3">
    <source>
        <dbReference type="EMBL" id="AXR64128.1"/>
    </source>
</evidence>
<keyword evidence="2" id="KW-0472">Membrane</keyword>
<gene>
    <name evidence="3" type="ORF">DQM28_07730</name>
</gene>
<accession>A0ABM6Y895</accession>
<name>A0ABM6Y895_9LEPT</name>
<feature type="region of interest" description="Disordered" evidence="1">
    <location>
        <begin position="152"/>
        <end position="191"/>
    </location>
</feature>
<evidence type="ECO:0000256" key="1">
    <source>
        <dbReference type="SAM" id="MobiDB-lite"/>
    </source>
</evidence>
<evidence type="ECO:0000313" key="4">
    <source>
        <dbReference type="Proteomes" id="UP000258889"/>
    </source>
</evidence>
<keyword evidence="4" id="KW-1185">Reference proteome</keyword>
<feature type="region of interest" description="Disordered" evidence="1">
    <location>
        <begin position="478"/>
        <end position="504"/>
    </location>
</feature>
<reference evidence="3 4" key="2">
    <citation type="submission" date="2018-09" db="EMBL/GenBank/DDBJ databases">
        <title>Complete Genome sequences of three Leptospira mayottensis isolates obtained from Tenrecid mammals endemic to the Malagasy region.</title>
        <authorList>
            <person name="Cordonin C."/>
            <person name="Toty C."/>
        </authorList>
    </citation>
    <scope>NUCLEOTIDE SEQUENCE [LARGE SCALE GENOMIC DNA]</scope>
    <source>
        <strain evidence="3 4">MDI222</strain>
    </source>
</reference>
<sequence length="550" mass="63998">MLERIKRSKTSPASGNKNFPYRLPFLVFFLLHGITAFTVLSVLVDSVSNKTLDPILGWSFESESELEPNLLELQKEINTTKKPKIKSKELKTEEFDSETFSETVNPVSTNQPEAIANTELLPDPDLTYNLETTGAAWEAEMELSIKENKIHNSKNDDFSKHKKTTHFDRTEEEHFPDFQSGSKENPKKNTIDEISNSDFLIKDQKIKTFLVSTDFPNQEFDHIQKIETSKPEPPDEVQKIKTSKPDRRDKLTQLYILEVERYLSRNSQKKNGAPLSKEYSEVVIDSLEQVHRKDDLKFDSLEQVHRKDDLKFDSLEQVHRKDDLKFDSLEQVHRKDDLKFDSLEQVQSKTIPTIRQEVAVLEPGFEEETANPQKAIESVSDLRFKEKVNNRFSETVTNQKEVLNLEFNSDSSKNTEHRFGKVEDMLDSASWEWKADTFEIRILENVNIEKWAWEYIREKSEEIKTGRLQNNLPSSLSENVERTPLYPPRRDQSNLKNQKVTSINSGDTRKHSDFLILLSHLLEVPNLNRKLMRYYSIRMNGPPPTVHKQV</sequence>
<dbReference type="RefSeq" id="WP_129533469.1">
    <property type="nucleotide sequence ID" value="NZ_CP030144.1"/>
</dbReference>
<feature type="compositionally biased region" description="Polar residues" evidence="1">
    <location>
        <begin position="494"/>
        <end position="504"/>
    </location>
</feature>
<feature type="transmembrane region" description="Helical" evidence="2">
    <location>
        <begin position="21"/>
        <end position="44"/>
    </location>
</feature>
<dbReference type="Proteomes" id="UP000258889">
    <property type="component" value="Chromosome i"/>
</dbReference>
<dbReference type="EMBL" id="CP030144">
    <property type="protein sequence ID" value="AXR64128.1"/>
    <property type="molecule type" value="Genomic_DNA"/>
</dbReference>
<keyword evidence="2" id="KW-0812">Transmembrane</keyword>
<protein>
    <submittedName>
        <fullName evidence="3">Uncharacterized protein</fullName>
    </submittedName>
</protein>
<organism evidence="3 4">
    <name type="scientific">Leptospira mayottensis</name>
    <dbReference type="NCBI Taxonomy" id="1137606"/>
    <lineage>
        <taxon>Bacteria</taxon>
        <taxon>Pseudomonadati</taxon>
        <taxon>Spirochaetota</taxon>
        <taxon>Spirochaetia</taxon>
        <taxon>Leptospirales</taxon>
        <taxon>Leptospiraceae</taxon>
        <taxon>Leptospira</taxon>
    </lineage>
</organism>
<evidence type="ECO:0000256" key="2">
    <source>
        <dbReference type="SAM" id="Phobius"/>
    </source>
</evidence>
<keyword evidence="2" id="KW-1133">Transmembrane helix</keyword>
<feature type="compositionally biased region" description="Basic and acidic residues" evidence="1">
    <location>
        <begin position="152"/>
        <end position="176"/>
    </location>
</feature>